<evidence type="ECO:0000256" key="2">
    <source>
        <dbReference type="ARBA" id="ARBA00022679"/>
    </source>
</evidence>
<evidence type="ECO:0000259" key="3">
    <source>
        <dbReference type="Pfam" id="PF00535"/>
    </source>
</evidence>
<keyword evidence="1" id="KW-0328">Glycosyltransferase</keyword>
<accession>W7UD66</accession>
<proteinExistence type="predicted"/>
<dbReference type="PANTHER" id="PTHR22916">
    <property type="entry name" value="GLYCOSYLTRANSFERASE"/>
    <property type="match status" value="1"/>
</dbReference>
<reference evidence="4 5" key="1">
    <citation type="journal article" date="2014" name="PLoS ONE">
        <title>Rumen cellulosomics: divergent fiber-degrading strategies revealed by comparative genome-wide analysis of six ruminococcal strains.</title>
        <authorList>
            <person name="Dassa B."/>
            <person name="Borovok I."/>
            <person name="Ruimy-Israeli V."/>
            <person name="Lamed R."/>
            <person name="Flint H.J."/>
            <person name="Duncan S.H."/>
            <person name="Henrissat B."/>
            <person name="Coutinho P."/>
            <person name="Morrison M."/>
            <person name="Mosoni P."/>
            <person name="Yeoman C.J."/>
            <person name="White B.A."/>
            <person name="Bayer E.A."/>
        </authorList>
    </citation>
    <scope>NUCLEOTIDE SEQUENCE [LARGE SCALE GENOMIC DNA]</scope>
    <source>
        <strain evidence="4 5">007c</strain>
    </source>
</reference>
<dbReference type="PATRIC" id="fig|1341157.4.peg.2506"/>
<dbReference type="RefSeq" id="WP_051456661.1">
    <property type="nucleotide sequence ID" value="NZ_ATAX01000028.1"/>
</dbReference>
<organism evidence="4 5">
    <name type="scientific">Ruminococcus flavefaciens 007c</name>
    <dbReference type="NCBI Taxonomy" id="1341157"/>
    <lineage>
        <taxon>Bacteria</taxon>
        <taxon>Bacillati</taxon>
        <taxon>Bacillota</taxon>
        <taxon>Clostridia</taxon>
        <taxon>Eubacteriales</taxon>
        <taxon>Oscillospiraceae</taxon>
        <taxon>Ruminococcus</taxon>
    </lineage>
</organism>
<comment type="caution">
    <text evidence="4">The sequence shown here is derived from an EMBL/GenBank/DDBJ whole genome shotgun (WGS) entry which is preliminary data.</text>
</comment>
<dbReference type="PANTHER" id="PTHR22916:SF51">
    <property type="entry name" value="GLYCOSYLTRANSFERASE EPSH-RELATED"/>
    <property type="match status" value="1"/>
</dbReference>
<dbReference type="CDD" id="cd00761">
    <property type="entry name" value="Glyco_tranf_GTA_type"/>
    <property type="match status" value="1"/>
</dbReference>
<dbReference type="SUPFAM" id="SSF53448">
    <property type="entry name" value="Nucleotide-diphospho-sugar transferases"/>
    <property type="match status" value="1"/>
</dbReference>
<protein>
    <recommendedName>
        <fullName evidence="3">Glycosyltransferase 2-like domain-containing protein</fullName>
    </recommendedName>
</protein>
<dbReference type="EMBL" id="ATAX01000028">
    <property type="protein sequence ID" value="EWM53021.1"/>
    <property type="molecule type" value="Genomic_DNA"/>
</dbReference>
<dbReference type="GO" id="GO:0016757">
    <property type="term" value="F:glycosyltransferase activity"/>
    <property type="evidence" value="ECO:0007669"/>
    <property type="project" value="UniProtKB-KW"/>
</dbReference>
<dbReference type="Gene3D" id="3.90.550.10">
    <property type="entry name" value="Spore Coat Polysaccharide Biosynthesis Protein SpsA, Chain A"/>
    <property type="match status" value="1"/>
</dbReference>
<keyword evidence="5" id="KW-1185">Reference proteome</keyword>
<evidence type="ECO:0000313" key="5">
    <source>
        <dbReference type="Proteomes" id="UP000019365"/>
    </source>
</evidence>
<evidence type="ECO:0000313" key="4">
    <source>
        <dbReference type="EMBL" id="EWM53021.1"/>
    </source>
</evidence>
<sequence>MVSVIIPIYNVEKYLHDCIDSVLDQTYTDLEIILVDDGSTDSCGAICDEYAEKDCRITVIHKKNAGLSDARNAGLAAASGEYIYFLDSDDYIKKNTIGELLKYAELCKADIVFFDSELVYETKNTNLKKMKHSLKYDSHSGAEILRQGLNNDDFQTSAVLNFFSADFLKKEKRQFKKGIFFEDLLFTVLSYIRSEKVFYLDRSFYIYRIRESSIMTSVPSKKHFLSLLCCISEFRKELKKCSKYQKKNALELSIVYAANAYMTLYLRLDRSERKKHRKELRYLRHVQNQITTTSTRKLWIKLWFTEVFALYKTLFDR</sequence>
<dbReference type="InterPro" id="IPR029044">
    <property type="entry name" value="Nucleotide-diphossugar_trans"/>
</dbReference>
<dbReference type="AlphaFoldDB" id="W7UD66"/>
<name>W7UD66_RUMFL</name>
<gene>
    <name evidence="4" type="ORF">RF007C_15525</name>
</gene>
<dbReference type="eggNOG" id="COG0463">
    <property type="taxonomic scope" value="Bacteria"/>
</dbReference>
<feature type="domain" description="Glycosyltransferase 2-like" evidence="3">
    <location>
        <begin position="3"/>
        <end position="145"/>
    </location>
</feature>
<evidence type="ECO:0000256" key="1">
    <source>
        <dbReference type="ARBA" id="ARBA00022676"/>
    </source>
</evidence>
<keyword evidence="2" id="KW-0808">Transferase</keyword>
<dbReference type="InterPro" id="IPR001173">
    <property type="entry name" value="Glyco_trans_2-like"/>
</dbReference>
<dbReference type="OrthoDB" id="1640114at2"/>
<dbReference type="Pfam" id="PF00535">
    <property type="entry name" value="Glycos_transf_2"/>
    <property type="match status" value="1"/>
</dbReference>
<dbReference type="Proteomes" id="UP000019365">
    <property type="component" value="Unassembled WGS sequence"/>
</dbReference>